<reference evidence="2" key="1">
    <citation type="submission" date="2012-04" db="EMBL/GenBank/DDBJ databases">
        <authorList>
            <person name="Borisov I.G."/>
            <person name="Ivanikova N.V."/>
            <person name="Pinevich A.V."/>
        </authorList>
    </citation>
    <scope>NUCLEOTIDE SEQUENCE</scope>
    <source>
        <strain evidence="2">CALU 1027</strain>
    </source>
</reference>
<accession>A0A0M2PV30</accession>
<feature type="region of interest" description="Disordered" evidence="1">
    <location>
        <begin position="1"/>
        <end position="29"/>
    </location>
</feature>
<organism evidence="2 3">
    <name type="scientific">Prochlorothrix hollandica PCC 9006 = CALU 1027</name>
    <dbReference type="NCBI Taxonomy" id="317619"/>
    <lineage>
        <taxon>Bacteria</taxon>
        <taxon>Bacillati</taxon>
        <taxon>Cyanobacteriota</taxon>
        <taxon>Cyanophyceae</taxon>
        <taxon>Prochlorotrichales</taxon>
        <taxon>Prochlorotrichaceae</taxon>
        <taxon>Prochlorothrix</taxon>
    </lineage>
</organism>
<evidence type="ECO:0000313" key="2">
    <source>
        <dbReference type="EMBL" id="KKI99984.1"/>
    </source>
</evidence>
<sequence>MGRWVTGTLDPGEHLGQTLGQPLGQNSGPKLWAKTLGQNSGPKLWAKTLGQNSDQRPDTPTLRLPRFHGIMLYALSSPGCAVTLGFQAQGLMALPLTLEIMNPNL</sequence>
<protein>
    <submittedName>
        <fullName evidence="2">Uncharacterized protein</fullName>
    </submittedName>
</protein>
<evidence type="ECO:0000256" key="1">
    <source>
        <dbReference type="SAM" id="MobiDB-lite"/>
    </source>
</evidence>
<comment type="caution">
    <text evidence="2">The sequence shown here is derived from an EMBL/GenBank/DDBJ whole genome shotgun (WGS) entry which is preliminary data.</text>
</comment>
<keyword evidence="3" id="KW-1185">Reference proteome</keyword>
<proteinExistence type="predicted"/>
<dbReference type="Proteomes" id="UP000034681">
    <property type="component" value="Unassembled WGS sequence"/>
</dbReference>
<name>A0A0M2PV30_PROHO</name>
<feature type="compositionally biased region" description="Polar residues" evidence="1">
    <location>
        <begin position="18"/>
        <end position="28"/>
    </location>
</feature>
<gene>
    <name evidence="2" type="ORF">PROH_09380</name>
</gene>
<evidence type="ECO:0000313" key="3">
    <source>
        <dbReference type="Proteomes" id="UP000034681"/>
    </source>
</evidence>
<dbReference type="EMBL" id="AJTX02000004">
    <property type="protein sequence ID" value="KKI99984.1"/>
    <property type="molecule type" value="Genomic_DNA"/>
</dbReference>
<dbReference type="AlphaFoldDB" id="A0A0M2PV30"/>